<name>I3SCQ3_LOTJA</name>
<protein>
    <submittedName>
        <fullName evidence="1">Uncharacterized protein</fullName>
    </submittedName>
</protein>
<organism evidence="1">
    <name type="scientific">Lotus japonicus</name>
    <name type="common">Lotus corniculatus var. japonicus</name>
    <dbReference type="NCBI Taxonomy" id="34305"/>
    <lineage>
        <taxon>Eukaryota</taxon>
        <taxon>Viridiplantae</taxon>
        <taxon>Streptophyta</taxon>
        <taxon>Embryophyta</taxon>
        <taxon>Tracheophyta</taxon>
        <taxon>Spermatophyta</taxon>
        <taxon>Magnoliopsida</taxon>
        <taxon>eudicotyledons</taxon>
        <taxon>Gunneridae</taxon>
        <taxon>Pentapetalae</taxon>
        <taxon>rosids</taxon>
        <taxon>fabids</taxon>
        <taxon>Fabales</taxon>
        <taxon>Fabaceae</taxon>
        <taxon>Papilionoideae</taxon>
        <taxon>50 kb inversion clade</taxon>
        <taxon>NPAAA clade</taxon>
        <taxon>Hologalegina</taxon>
        <taxon>robinioid clade</taxon>
        <taxon>Loteae</taxon>
        <taxon>Lotus</taxon>
    </lineage>
</organism>
<dbReference type="EMBL" id="BT138250">
    <property type="protein sequence ID" value="AFK38045.1"/>
    <property type="molecule type" value="mRNA"/>
</dbReference>
<proteinExistence type="evidence at transcript level"/>
<dbReference type="AlphaFoldDB" id="I3SCQ3"/>
<sequence>MKIYKRVLCSLWQSLMVGNLLSLLDYLL</sequence>
<evidence type="ECO:0000313" key="1">
    <source>
        <dbReference type="EMBL" id="AFK38045.1"/>
    </source>
</evidence>
<reference evidence="1" key="1">
    <citation type="submission" date="2012-05" db="EMBL/GenBank/DDBJ databases">
        <authorList>
            <person name="Krishnakumar V."/>
            <person name="Cheung F."/>
            <person name="Xiao Y."/>
            <person name="Chan A."/>
            <person name="Moskal W.A."/>
            <person name="Town C.D."/>
        </authorList>
    </citation>
    <scope>NUCLEOTIDE SEQUENCE</scope>
</reference>
<accession>I3SCQ3</accession>